<sequence length="271" mass="30370">MTFKVMYSEQKGIEYEVFYKDDNIQTYQRGTDDQLRKIASGRLDTAGMRELSTEVVEIEKNKNYSIIIKVRYPEDVSSFHVALQEMSDAAQGKYPDLPEGKTFISRENEEDSMYWRGISNGEFYGGSFKGNAYISAYTDIVETEEIAVTDVKTDPESAELLVGEIIQLSATISPENATDKTVHWSSSNEAVAVVDENGTVSAKKKGKARITVLTEDGQKKSESTITVIEENEIPDGVYGTVPWIWEKETQTIVFGGGEFPTSTLNYNLRNQ</sequence>
<dbReference type="Pfam" id="PF02368">
    <property type="entry name" value="Big_2"/>
    <property type="match status" value="1"/>
</dbReference>
<dbReference type="EMBL" id="CP147246">
    <property type="protein sequence ID" value="WYJ95140.1"/>
    <property type="molecule type" value="Genomic_DNA"/>
</dbReference>
<dbReference type="InterPro" id="IPR008964">
    <property type="entry name" value="Invasin/intimin_cell_adhesion"/>
</dbReference>
<evidence type="ECO:0000313" key="4">
    <source>
        <dbReference type="Proteomes" id="UP000196151"/>
    </source>
</evidence>
<gene>
    <name evidence="2" type="ORF">A5889_000077</name>
    <name evidence="3" type="ORF">A5889_002688</name>
</gene>
<accession>A0A200JBJ3</accession>
<reference evidence="3" key="2">
    <citation type="submission" date="2017-05" db="EMBL/GenBank/DDBJ databases">
        <authorList>
            <consortium name="The Broad Institute Genomics Platform"/>
            <consortium name="The Broad Institute Genomic Center for Infectious Diseases"/>
            <person name="Earl A."/>
            <person name="Manson A."/>
            <person name="Schwartman J."/>
            <person name="Gilmore M."/>
            <person name="Abouelleil A."/>
            <person name="Cao P."/>
            <person name="Chapman S."/>
            <person name="Cusick C."/>
            <person name="Shea T."/>
            <person name="Young S."/>
            <person name="Neafsey D."/>
            <person name="Nusbaum C."/>
            <person name="Birren B."/>
        </authorList>
    </citation>
    <scope>NUCLEOTIDE SEQUENCE</scope>
    <source>
        <strain evidence="3">9D6_DIV0238</strain>
    </source>
</reference>
<dbReference type="OrthoDB" id="3648721at2"/>
<dbReference type="AlphaFoldDB" id="A0A200JBJ3"/>
<reference evidence="3" key="3">
    <citation type="submission" date="2024-03" db="EMBL/GenBank/DDBJ databases">
        <title>The Genome Sequence of Enterococcus sp. DIV0238c.</title>
        <authorList>
            <consortium name="The Broad Institute Genomics Platform"/>
            <consortium name="The Broad Institute Microbial Omics Core"/>
            <consortium name="The Broad Institute Genomic Center for Infectious Diseases"/>
            <person name="Earl A."/>
            <person name="Manson A."/>
            <person name="Gilmore M."/>
            <person name="Schwartman J."/>
            <person name="Shea T."/>
            <person name="Abouelleil A."/>
            <person name="Cao P."/>
            <person name="Chapman S."/>
            <person name="Cusick C."/>
            <person name="Young S."/>
            <person name="Neafsey D."/>
            <person name="Nusbaum C."/>
            <person name="Birren B."/>
        </authorList>
    </citation>
    <scope>NUCLEOTIDE SEQUENCE</scope>
    <source>
        <strain evidence="3">9D6_DIV0238</strain>
    </source>
</reference>
<organism evidence="2">
    <name type="scientific">Candidatus Enterococcus dunnyi</name>
    <dbReference type="NCBI Taxonomy" id="1834192"/>
    <lineage>
        <taxon>Bacteria</taxon>
        <taxon>Bacillati</taxon>
        <taxon>Bacillota</taxon>
        <taxon>Bacilli</taxon>
        <taxon>Lactobacillales</taxon>
        <taxon>Enterococcaceae</taxon>
        <taxon>Enterococcus</taxon>
    </lineage>
</organism>
<keyword evidence="4" id="KW-1185">Reference proteome</keyword>
<dbReference type="Proteomes" id="UP000196151">
    <property type="component" value="Chromosome"/>
</dbReference>
<feature type="domain" description="BIG2" evidence="1">
    <location>
        <begin position="147"/>
        <end position="224"/>
    </location>
</feature>
<evidence type="ECO:0000313" key="3">
    <source>
        <dbReference type="EMBL" id="WYJ95140.1"/>
    </source>
</evidence>
<dbReference type="SMART" id="SM00635">
    <property type="entry name" value="BID_2"/>
    <property type="match status" value="1"/>
</dbReference>
<dbReference type="Gene3D" id="2.60.40.1080">
    <property type="match status" value="1"/>
</dbReference>
<dbReference type="SUPFAM" id="SSF49373">
    <property type="entry name" value="Invasin/intimin cell-adhesion fragments"/>
    <property type="match status" value="1"/>
</dbReference>
<proteinExistence type="predicted"/>
<reference evidence="2" key="1">
    <citation type="submission" date="2017-05" db="EMBL/GenBank/DDBJ databases">
        <title>The Genome Sequence of Enterococcus sp. 9D6_DIV0238.</title>
        <authorList>
            <consortium name="The Broad Institute Genomics Platform"/>
            <consortium name="The Broad Institute Genomic Center for Infectious Diseases"/>
            <person name="Earl A."/>
            <person name="Manson A."/>
            <person name="Schwartman J."/>
            <person name="Gilmore M."/>
            <person name="Abouelleil A."/>
            <person name="Cao P."/>
            <person name="Chapman S."/>
            <person name="Cusick C."/>
            <person name="Shea T."/>
            <person name="Young S."/>
            <person name="Neafsey D."/>
            <person name="Nusbaum C."/>
            <person name="Birren B."/>
        </authorList>
    </citation>
    <scope>NUCLEOTIDE SEQUENCE [LARGE SCALE GENOMIC DNA]</scope>
    <source>
        <strain evidence="2">9D6_DIV0238</strain>
    </source>
</reference>
<dbReference type="EMBL" id="NIBQ01000001">
    <property type="protein sequence ID" value="OUZ34602.1"/>
    <property type="molecule type" value="Genomic_DNA"/>
</dbReference>
<evidence type="ECO:0000259" key="1">
    <source>
        <dbReference type="SMART" id="SM00635"/>
    </source>
</evidence>
<evidence type="ECO:0000313" key="2">
    <source>
        <dbReference type="EMBL" id="OUZ34602.1"/>
    </source>
</evidence>
<dbReference type="InterPro" id="IPR003343">
    <property type="entry name" value="Big_2"/>
</dbReference>
<name>A0A200JBJ3_9ENTE</name>
<protein>
    <recommendedName>
        <fullName evidence="1">BIG2 domain-containing protein</fullName>
    </recommendedName>
</protein>